<evidence type="ECO:0000313" key="12">
    <source>
        <dbReference type="EMBL" id="TWI16477.1"/>
    </source>
</evidence>
<reference evidence="12 13" key="1">
    <citation type="journal article" date="2015" name="Stand. Genomic Sci.">
        <title>Genomic Encyclopedia of Bacterial and Archaeal Type Strains, Phase III: the genomes of soil and plant-associated and newly described type strains.</title>
        <authorList>
            <person name="Whitman W.B."/>
            <person name="Woyke T."/>
            <person name="Klenk H.P."/>
            <person name="Zhou Y."/>
            <person name="Lilburn T.G."/>
            <person name="Beck B.J."/>
            <person name="De Vos P."/>
            <person name="Vandamme P."/>
            <person name="Eisen J.A."/>
            <person name="Garrity G."/>
            <person name="Hugenholtz P."/>
            <person name="Kyrpides N.C."/>
        </authorList>
    </citation>
    <scope>NUCLEOTIDE SEQUENCE [LARGE SCALE GENOMIC DNA]</scope>
    <source>
        <strain evidence="12 13">CGMCC 1.6855</strain>
    </source>
</reference>
<proteinExistence type="inferred from homology"/>
<dbReference type="InterPro" id="IPR008969">
    <property type="entry name" value="CarboxyPept-like_regulatory"/>
</dbReference>
<dbReference type="NCBIfam" id="TIGR04057">
    <property type="entry name" value="SusC_RagA_signa"/>
    <property type="match status" value="1"/>
</dbReference>
<evidence type="ECO:0000256" key="6">
    <source>
        <dbReference type="ARBA" id="ARBA00023136"/>
    </source>
</evidence>
<evidence type="ECO:0000259" key="11">
    <source>
        <dbReference type="Pfam" id="PF07715"/>
    </source>
</evidence>
<dbReference type="Pfam" id="PF00593">
    <property type="entry name" value="TonB_dep_Rec_b-barrel"/>
    <property type="match status" value="1"/>
</dbReference>
<comment type="similarity">
    <text evidence="8 9">Belongs to the TonB-dependent receptor family.</text>
</comment>
<dbReference type="GO" id="GO:0009279">
    <property type="term" value="C:cell outer membrane"/>
    <property type="evidence" value="ECO:0007669"/>
    <property type="project" value="UniProtKB-SubCell"/>
</dbReference>
<dbReference type="InterPro" id="IPR023997">
    <property type="entry name" value="TonB-dep_OMP_SusC/RagA_CS"/>
</dbReference>
<dbReference type="Pfam" id="PF07715">
    <property type="entry name" value="Plug"/>
    <property type="match status" value="1"/>
</dbReference>
<dbReference type="InterPro" id="IPR012910">
    <property type="entry name" value="Plug_dom"/>
</dbReference>
<dbReference type="EMBL" id="VLKR01000029">
    <property type="protein sequence ID" value="TWI16477.1"/>
    <property type="molecule type" value="Genomic_DNA"/>
</dbReference>
<comment type="caution">
    <text evidence="12">The sequence shown here is derived from an EMBL/GenBank/DDBJ whole genome shotgun (WGS) entry which is preliminary data.</text>
</comment>
<dbReference type="InterPro" id="IPR039426">
    <property type="entry name" value="TonB-dep_rcpt-like"/>
</dbReference>
<dbReference type="NCBIfam" id="TIGR04056">
    <property type="entry name" value="OMP_RagA_SusC"/>
    <property type="match status" value="1"/>
</dbReference>
<dbReference type="Pfam" id="PF13715">
    <property type="entry name" value="CarbopepD_reg_2"/>
    <property type="match status" value="1"/>
</dbReference>
<dbReference type="InterPro" id="IPR000531">
    <property type="entry name" value="Beta-barrel_TonB"/>
</dbReference>
<organism evidence="12 13">
    <name type="scientific">Sphingobacterium siyangense</name>
    <dbReference type="NCBI Taxonomy" id="459529"/>
    <lineage>
        <taxon>Bacteria</taxon>
        <taxon>Pseudomonadati</taxon>
        <taxon>Bacteroidota</taxon>
        <taxon>Sphingobacteriia</taxon>
        <taxon>Sphingobacteriales</taxon>
        <taxon>Sphingobacteriaceae</taxon>
        <taxon>Sphingobacterium</taxon>
    </lineage>
</organism>
<keyword evidence="5 9" id="KW-0798">TonB box</keyword>
<evidence type="ECO:0000256" key="7">
    <source>
        <dbReference type="ARBA" id="ARBA00023237"/>
    </source>
</evidence>
<dbReference type="InterPro" id="IPR037066">
    <property type="entry name" value="Plug_dom_sf"/>
</dbReference>
<comment type="subcellular location">
    <subcellularLocation>
        <location evidence="1 8">Cell outer membrane</location>
        <topology evidence="1 8">Multi-pass membrane protein</topology>
    </subcellularLocation>
</comment>
<dbReference type="PROSITE" id="PS52016">
    <property type="entry name" value="TONB_DEPENDENT_REC_3"/>
    <property type="match status" value="1"/>
</dbReference>
<keyword evidence="3 8" id="KW-1134">Transmembrane beta strand</keyword>
<protein>
    <submittedName>
        <fullName evidence="12">TonB-linked SusC/RagA family outer membrane protein</fullName>
    </submittedName>
</protein>
<keyword evidence="7 8" id="KW-0998">Cell outer membrane</keyword>
<dbReference type="InterPro" id="IPR036942">
    <property type="entry name" value="Beta-barrel_TonB_sf"/>
</dbReference>
<dbReference type="SUPFAM" id="SSF49464">
    <property type="entry name" value="Carboxypeptidase regulatory domain-like"/>
    <property type="match status" value="1"/>
</dbReference>
<keyword evidence="4 8" id="KW-0812">Transmembrane</keyword>
<keyword evidence="2 8" id="KW-0813">Transport</keyword>
<evidence type="ECO:0000256" key="9">
    <source>
        <dbReference type="RuleBase" id="RU003357"/>
    </source>
</evidence>
<dbReference type="Gene3D" id="2.40.170.20">
    <property type="entry name" value="TonB-dependent receptor, beta-barrel domain"/>
    <property type="match status" value="1"/>
</dbReference>
<dbReference type="Gene3D" id="2.170.130.10">
    <property type="entry name" value="TonB-dependent receptor, plug domain"/>
    <property type="match status" value="1"/>
</dbReference>
<name>A0A562M967_9SPHI</name>
<evidence type="ECO:0000256" key="2">
    <source>
        <dbReference type="ARBA" id="ARBA00022448"/>
    </source>
</evidence>
<keyword evidence="6 8" id="KW-0472">Membrane</keyword>
<evidence type="ECO:0000256" key="3">
    <source>
        <dbReference type="ARBA" id="ARBA00022452"/>
    </source>
</evidence>
<dbReference type="AlphaFoldDB" id="A0A562M967"/>
<gene>
    <name evidence="12" type="ORF">IQ31_04321</name>
</gene>
<sequence length="1047" mass="116913">MLILGTHLQGQVLIKGTVLDSLGQAISGVSVKESHVNSGVLTDKNGKFEFHTRAHQGTLVLKHLGYASHTVAFDASTTRLIVKLKARTTQLEEVIVSTGYQAIPKERATGSFSTVGKELFNKQVGTDILSRLPVVANSLVMDAGRSQSSPQLIVRGLSTINGPKDPLIVVDNFPYDGDISNINPNSVENITILKDAAASSIWGARAANGVIVITTKKGKLDRPISFEINANSTVDAKPDLYYIPQMSSSDFIDVEQELYSRGFYKSKIGSTSRPLLSPVIDMLDLADNGKISEGEALSKINELSGVDVRDQLDRYVYKPAYKQQYFLSGSGGAAKFSWLSSVGYDRNIGTLGDRYERINLRFQQAYEISKQFSVATNLYYTQTDTKSGRNGYNDISNLFPYTRIADQNGQALTVPRNYRQSFIESFGDGRLLDWRYYPLVDSEHQIRRSPATDLLGTIELNYEIIKGLKIAGNYQYEQAHGLGTSFADQYSYMARDYVNRFTQLQNNKVEYIIPVGGILDKSASLMHASNLRGTLSFDRSFGKHMITAIAGAEMRDARQESNNNRFYGYNPDNLTFGNIDYKTSYPTVITGAKDYVPNSQTLSETVTRFVSQFANAAYSFDNRYTLSGSLRRDASNLFGLKTNDQWNPFWSAGAAWKISNEKFFNTGLVSYLNLRTSYGFSGNIDPAMVAVNTIAFSSPSVFTGDPSAAFVNFYNPLLRWETSKMLNIALDFRTKNNRLVGALEFYHKWGRNLFGQAPIDLTTGVNTSMQRNVANMHGQGWDLELTTKNIDHTHLKWNSTLNMSQYKDVIDDYLISRTLAQQYVNVATPPISGIKGKPVYAIYSYKWAGLDPNTGEAQGYLNGEVSKDYTAITGTGTKEEDLNYHGSAIPTLFGNLQNSVSYKDFSFQIGVTYKLGYWFRRSSINYTNLFNSGKGHSDYAYRWQNPGDELITDIPVNPYTTNSNRDRFYEGASVLVEKGDHIRLQYINFGYDLPTIKGFKRLHIYINIQNIGILWKANKAGIDPDFNLGSGRTIVPRSYSVGIKTNI</sequence>
<evidence type="ECO:0000256" key="4">
    <source>
        <dbReference type="ARBA" id="ARBA00022692"/>
    </source>
</evidence>
<dbReference type="InterPro" id="IPR023996">
    <property type="entry name" value="TonB-dep_OMP_SusC/RagA"/>
</dbReference>
<evidence type="ECO:0000313" key="13">
    <source>
        <dbReference type="Proteomes" id="UP000315908"/>
    </source>
</evidence>
<feature type="domain" description="TonB-dependent receptor plug" evidence="11">
    <location>
        <begin position="105"/>
        <end position="210"/>
    </location>
</feature>
<dbReference type="Proteomes" id="UP000315908">
    <property type="component" value="Unassembled WGS sequence"/>
</dbReference>
<evidence type="ECO:0000256" key="8">
    <source>
        <dbReference type="PROSITE-ProRule" id="PRU01360"/>
    </source>
</evidence>
<feature type="domain" description="TonB-dependent receptor-like beta-barrel" evidence="10">
    <location>
        <begin position="473"/>
        <end position="933"/>
    </location>
</feature>
<evidence type="ECO:0000259" key="10">
    <source>
        <dbReference type="Pfam" id="PF00593"/>
    </source>
</evidence>
<accession>A0A562M967</accession>
<dbReference type="SUPFAM" id="SSF56935">
    <property type="entry name" value="Porins"/>
    <property type="match status" value="1"/>
</dbReference>
<dbReference type="Gene3D" id="2.60.40.1120">
    <property type="entry name" value="Carboxypeptidase-like, regulatory domain"/>
    <property type="match status" value="1"/>
</dbReference>
<evidence type="ECO:0000256" key="1">
    <source>
        <dbReference type="ARBA" id="ARBA00004571"/>
    </source>
</evidence>
<evidence type="ECO:0000256" key="5">
    <source>
        <dbReference type="ARBA" id="ARBA00023077"/>
    </source>
</evidence>